<evidence type="ECO:0000313" key="3">
    <source>
        <dbReference type="Proteomes" id="UP000815325"/>
    </source>
</evidence>
<evidence type="ECO:0000256" key="1">
    <source>
        <dbReference type="SAM" id="Coils"/>
    </source>
</evidence>
<organism evidence="2 3">
    <name type="scientific">Dunaliella salina</name>
    <name type="common">Green alga</name>
    <name type="synonym">Protococcus salinus</name>
    <dbReference type="NCBI Taxonomy" id="3046"/>
    <lineage>
        <taxon>Eukaryota</taxon>
        <taxon>Viridiplantae</taxon>
        <taxon>Chlorophyta</taxon>
        <taxon>core chlorophytes</taxon>
        <taxon>Chlorophyceae</taxon>
        <taxon>CS clade</taxon>
        <taxon>Chlamydomonadales</taxon>
        <taxon>Dunaliellaceae</taxon>
        <taxon>Dunaliella</taxon>
    </lineage>
</organism>
<protein>
    <submittedName>
        <fullName evidence="2">Uncharacterized protein</fullName>
    </submittedName>
</protein>
<gene>
    <name evidence="2" type="ORF">DUNSADRAFT_1867</name>
</gene>
<feature type="coiled-coil region" evidence="1">
    <location>
        <begin position="58"/>
        <end position="85"/>
    </location>
</feature>
<comment type="caution">
    <text evidence="2">The sequence shown here is derived from an EMBL/GenBank/DDBJ whole genome shotgun (WGS) entry which is preliminary data.</text>
</comment>
<reference evidence="2" key="1">
    <citation type="submission" date="2017-08" db="EMBL/GenBank/DDBJ databases">
        <authorList>
            <person name="Polle J.E."/>
            <person name="Barry K."/>
            <person name="Cushman J."/>
            <person name="Schmutz J."/>
            <person name="Tran D."/>
            <person name="Hathwaick L.T."/>
            <person name="Yim W.C."/>
            <person name="Jenkins J."/>
            <person name="Mckie-Krisberg Z.M."/>
            <person name="Prochnik S."/>
            <person name="Lindquist E."/>
            <person name="Dockter R.B."/>
            <person name="Adam C."/>
            <person name="Molina H."/>
            <person name="Bunkerborg J."/>
            <person name="Jin E."/>
            <person name="Buchheim M."/>
            <person name="Magnuson J."/>
        </authorList>
    </citation>
    <scope>NUCLEOTIDE SEQUENCE</scope>
    <source>
        <strain evidence="2">CCAP 19/18</strain>
    </source>
</reference>
<name>A0ABQ7FWY4_DUNSA</name>
<accession>A0ABQ7FWY4</accession>
<dbReference type="Proteomes" id="UP000815325">
    <property type="component" value="Unassembled WGS sequence"/>
</dbReference>
<keyword evidence="1" id="KW-0175">Coiled coil</keyword>
<dbReference type="EMBL" id="MU070676">
    <property type="protein sequence ID" value="KAF5826864.1"/>
    <property type="molecule type" value="Genomic_DNA"/>
</dbReference>
<proteinExistence type="predicted"/>
<evidence type="ECO:0000313" key="2">
    <source>
        <dbReference type="EMBL" id="KAF5826864.1"/>
    </source>
</evidence>
<sequence>MDADARERDRLYERSEAVSAALMTLGEDLHATVGSVNELGTATLGDPSTPMGAIVRILNNQLQAVAQLETRVSDLTGELSRISTQVEA</sequence>
<keyword evidence="3" id="KW-1185">Reference proteome</keyword>